<organism evidence="1 2">
    <name type="scientific">Clostridium beijerinckii</name>
    <name type="common">Clostridium MP</name>
    <dbReference type="NCBI Taxonomy" id="1520"/>
    <lineage>
        <taxon>Bacteria</taxon>
        <taxon>Bacillati</taxon>
        <taxon>Bacillota</taxon>
        <taxon>Clostridia</taxon>
        <taxon>Eubacteriales</taxon>
        <taxon>Clostridiaceae</taxon>
        <taxon>Clostridium</taxon>
    </lineage>
</organism>
<evidence type="ECO:0000313" key="2">
    <source>
        <dbReference type="Proteomes" id="UP000631418"/>
    </source>
</evidence>
<reference evidence="1" key="1">
    <citation type="submission" date="2020-11" db="EMBL/GenBank/DDBJ databases">
        <authorList>
            <person name="Thieme N."/>
            <person name="Liebl W."/>
            <person name="Zverlov V."/>
        </authorList>
    </citation>
    <scope>NUCLEOTIDE SEQUENCE</scope>
    <source>
        <strain evidence="1">NT08</strain>
    </source>
</reference>
<comment type="caution">
    <text evidence="1">The sequence shown here is derived from an EMBL/GenBank/DDBJ whole genome shotgun (WGS) entry which is preliminary data.</text>
</comment>
<dbReference type="OMA" id="HIEFINN"/>
<name>A0AAE2RUR1_CLOBE</name>
<sequence>MNNWCPTENEVINKAIEKLESIGFNIISQCNTKQQGIDIEAEKNGIKLLIEAKGATSSMEGSKRNGKPFNRNQARTHISVAIYKVMSLISELKNHNSLTLFGICLPFERNHIEFINNVKYSLDKLGVVILWVKENDVLIEVNSEEVKEYF</sequence>
<dbReference type="AlphaFoldDB" id="A0AAE2RUR1"/>
<evidence type="ECO:0000313" key="1">
    <source>
        <dbReference type="EMBL" id="MBF7812205.1"/>
    </source>
</evidence>
<dbReference type="Proteomes" id="UP000631418">
    <property type="component" value="Unassembled WGS sequence"/>
</dbReference>
<protein>
    <submittedName>
        <fullName evidence="1">Uncharacterized protein</fullName>
    </submittedName>
</protein>
<accession>A0AAE2RUR1</accession>
<dbReference type="RefSeq" id="WP_011968936.1">
    <property type="nucleotide sequence ID" value="NZ_CP073279.1"/>
</dbReference>
<proteinExistence type="predicted"/>
<gene>
    <name evidence="1" type="ORF">IS491_26820</name>
</gene>
<dbReference type="EMBL" id="JADOEF010000004">
    <property type="protein sequence ID" value="MBF7812205.1"/>
    <property type="molecule type" value="Genomic_DNA"/>
</dbReference>